<evidence type="ECO:0008006" key="8">
    <source>
        <dbReference type="Google" id="ProtNLM"/>
    </source>
</evidence>
<dbReference type="InterPro" id="IPR006530">
    <property type="entry name" value="YD"/>
</dbReference>
<dbReference type="InterPro" id="IPR045351">
    <property type="entry name" value="DUF6531"/>
</dbReference>
<dbReference type="RefSeq" id="WP_346065073.1">
    <property type="nucleotide sequence ID" value="NZ_BRPJ01000031.1"/>
</dbReference>
<dbReference type="PANTHER" id="PTHR32305">
    <property type="match status" value="1"/>
</dbReference>
<evidence type="ECO:0000259" key="5">
    <source>
        <dbReference type="Pfam" id="PF25023"/>
    </source>
</evidence>
<evidence type="ECO:0000313" key="7">
    <source>
        <dbReference type="Proteomes" id="UP001419084"/>
    </source>
</evidence>
<dbReference type="Pfam" id="PF25023">
    <property type="entry name" value="TEN_YD-shell"/>
    <property type="match status" value="5"/>
</dbReference>
<evidence type="ECO:0000259" key="4">
    <source>
        <dbReference type="Pfam" id="PF20148"/>
    </source>
</evidence>
<dbReference type="InterPro" id="IPR056823">
    <property type="entry name" value="TEN-like_YD-shell"/>
</dbReference>
<dbReference type="NCBIfam" id="TIGR03696">
    <property type="entry name" value="Rhs_assc_core"/>
    <property type="match status" value="1"/>
</dbReference>
<dbReference type="NCBIfam" id="TIGR01643">
    <property type="entry name" value="YD_repeat_2x"/>
    <property type="match status" value="3"/>
</dbReference>
<comment type="caution">
    <text evidence="6">The sequence shown here is derived from an EMBL/GenBank/DDBJ whole genome shotgun (WGS) entry which is preliminary data.</text>
</comment>
<dbReference type="EMBL" id="BRPJ01000031">
    <property type="protein sequence ID" value="GLB29817.1"/>
    <property type="molecule type" value="Genomic_DNA"/>
</dbReference>
<dbReference type="Proteomes" id="UP001419084">
    <property type="component" value="Unassembled WGS sequence"/>
</dbReference>
<feature type="domain" description="Teneurin-like YD-shell" evidence="5">
    <location>
        <begin position="1664"/>
        <end position="1811"/>
    </location>
</feature>
<gene>
    <name evidence="6" type="ORF">LAD12857_17400</name>
</gene>
<proteinExistence type="predicted"/>
<dbReference type="SUPFAM" id="SSF69279">
    <property type="entry name" value="Phage tail proteins"/>
    <property type="match status" value="1"/>
</dbReference>
<evidence type="ECO:0000313" key="6">
    <source>
        <dbReference type="EMBL" id="GLB29817.1"/>
    </source>
</evidence>
<feature type="domain" description="DUF6531" evidence="4">
    <location>
        <begin position="742"/>
        <end position="815"/>
    </location>
</feature>
<feature type="compositionally biased region" description="Basic and acidic residues" evidence="2">
    <location>
        <begin position="2252"/>
        <end position="2264"/>
    </location>
</feature>
<feature type="domain" description="Teneurin-like YD-shell" evidence="5">
    <location>
        <begin position="1084"/>
        <end position="1233"/>
    </location>
</feature>
<feature type="domain" description="Teneurin-like YD-shell" evidence="5">
    <location>
        <begin position="1981"/>
        <end position="2240"/>
    </location>
</feature>
<keyword evidence="1" id="KW-0677">Repeat</keyword>
<dbReference type="Gene3D" id="2.180.10.10">
    <property type="entry name" value="RHS repeat-associated core"/>
    <property type="match status" value="5"/>
</dbReference>
<feature type="domain" description="Teneurin-like YD-shell" evidence="5">
    <location>
        <begin position="852"/>
        <end position="977"/>
    </location>
</feature>
<keyword evidence="7" id="KW-1185">Reference proteome</keyword>
<evidence type="ECO:0000256" key="2">
    <source>
        <dbReference type="SAM" id="MobiDB-lite"/>
    </source>
</evidence>
<feature type="region of interest" description="Disordered" evidence="2">
    <location>
        <begin position="2252"/>
        <end position="2271"/>
    </location>
</feature>
<evidence type="ECO:0000259" key="3">
    <source>
        <dbReference type="Pfam" id="PF14410"/>
    </source>
</evidence>
<dbReference type="Pfam" id="PF20148">
    <property type="entry name" value="DUF6531"/>
    <property type="match status" value="1"/>
</dbReference>
<feature type="domain" description="Teneurin-like YD-shell" evidence="5">
    <location>
        <begin position="1314"/>
        <end position="1483"/>
    </location>
</feature>
<sequence length="2413" mass="273342">MKLKYKELEIELSLDGVIQVELFQLTHRLNDHEFLSLKLLTDGENPEDYVNMATVQPVIVREMERTGGQVIFQGKIETVYIKTEKGLSYLYLEAYSYTKDWERTDKSRSFLDGGMTYMDVARKVLADYGQFDIKDEITKDARIPEMLLQYEESDWVFLRRLASHFGSSLLADASSPMGKVYFGVPEMNFGAELAKEDYVLEKDMNHFAKVLEPSGILSQEASHWNICTRKYLRMGEAVSINKIAAVVTAMNISTGKGELVYHYTLSRKEGIRREKEQNPRIYGMSIPATVKERGGNQIRVHFDIDKRYEPSAQMKYFTYAIESSSFYCMPEVGSRVHIYFPEHDEQSAVAVHAIGSGSGGGGSKKPDNKNFSDPSGSAMNLTPDSLNYAPDSSGSIVLNLNKSGFVSLTGKNINIKTQKGLIAGGETPVQKLMISGENKVVLQIGDSGDDIITLEEKADIKSALVTHKAETHSAASPSAGELEADLTSGDSEAREENNNQLASALAARKQESKQKVLNGILSIATVVGAVALTVATGGAAGPLLIAVAGAKTAFAVADIAEGLDGYSKVNALDASRPANFIRDTVFQGNEAAYNLASGITDVVFDVVTGKALKNAASAGKLSKILCSKSQVTNTFVQGAGSLFFGMIQEYETTGKVSIKNSAGNFMFGMFKGVAQTKLIGKVQGALKTDSRLVNKLVGAGVGTLSGTVMDVTRDAMLPDRNVDVLRSLQENFVTSGLAQLLGEPIDAVSGSFLIMATDFILPDIRESIKITRRYYSTNKQPGIMGMGWRFPYEGRLYQDGSKRHVVLDTGHHLTFEWDGEKAENISYGCGWFDLVKENDGWSLADRKEHRTYIYSAQGFLLSIRDRNGQTISFTYREEILEGITTSLGYHLSFIMKDGHLIQISDNMGRTMQYRYERGLLTDIVHMDQGITHYEYDENGSLTKAVDQTKVAYLENQYDRSGRVVLQTLANGDVYRLEYLDEERSVRAFSSVDNKTVLYKYGKNMEILAVHYEDGTGVFYEYDKQGYRSSVTDRSGCRKEWSYDSKGRLAEEKLAGGLAAVYHYNQSNDLEEKTDNTGRRFCYVYDENHNLIEKKEEAEEGIWFTHSYYYDRKGRLLEETDPIGNTTVYHYEENSGKPDVITYPDGEEVRFEYDCMGRLMAEESECSRKEYGYNANNFRTMIKDGEGNESRYLYDGMGRLMAMYPPKAWKERKGEYTYKYDFLDRLTDRISPDGSHSRQILDGEGKVLKEIHPNAYDTSTDDGTGVSFDYDSDGNQIRIHYPDGGCERLFYDAAGNRVKHVMPEDYDAQTDDGAGWMYTYGVGGRLETVTGPDGILQAEYGYDISGNLIKKTDAMGRTVTYSYDRRNQLRQVMQPVEKKEGEVLYQRTTYLYDANGNKVEEQRHGGYWSVDGQLIEEAGPGLKLSFTYDKRDRLIQVKDGHGADIIYRYDVQGKKIYEEKAVSKDLHQIIRYNYDKAGRLSEIKEQLNSGLTPVKGEAKYAITSYNYDENGNRTRIQTPEGYEFIREYDTCDRLIAERTLDKQNGIDRTVTITYDRAGNITRIARQGKGGELWELSYDYDLKNRITDVKDCLGPVFRYEYDKNDRLEKEILPNSEDGQEKEYRNNLSYAYDSYGNILTHTDGAGTILEENQYLPDGNLEIKRTADGNQCTYTYGFHGRVTALETLRSREAGKPSQYYTYDANGRITGVADGNGNRTNYDTDNWGRISKVSNGDGGIESYTYDSMGNITSTTDPNGGVITYRYNSQGKVCEIIDQDGRSEIFRYDREGRQILHIDRNHNQVRTVYNVDGNPVMETGCDREGKNPVTRSWEYDSFGLRKKAIADGFCYTYEYRPDGKLVKKDSCGKTLISCTYGKDGSLKTMTDVTGKRLHYGYDWRGKLTSIKDDEGREIVRYSHRKDGRLETITHLSGIKTLYEYDTDGNVSRLATFLSESSPLFDYRYKYDLNGNRTAKEGVCVMAEESCAQKTAVYYRYDSMNRLTEEIYDGDAAHYVYDRCGNRLEKTSVAGKETYCYNRRNQLIERNASGRNYTYRYDDQGNVLEEAGDGEERRYLYNSFGQQTAVVSDKLKLENFYDGEQLRAGKSVNGKVSRFIFYNGEMQAEADEEWNAISRHIPGYGVAASEVEGQDEYHTYHLDERNNTAYITGSQRNVENFYEYDAFGAIRRQTEKIHNRILYTGQQYDQETAQYYLRARFYNPVVGRFLQEDVYRGDGLNLYAYCANNPVMYYDPSGYNDCKDGGPKEPDETPAKKNVNNEVSGNEITEKPMSWNEFQAANKGKYNNTEMSEVFSQYKAESYPNGGEHYLNRPYIRESVINEVNQNTIYNAQGQIYDTIGDKWVDSSKVELGHVPSHEFWYERNQAESMGMSQSQFNDYMNNSSFYAWQDIHDNRSHSKEDKH</sequence>
<name>A0ABQ5M4S1_9FIRM</name>
<feature type="domain" description="Toxin YqcG C-terminal" evidence="3">
    <location>
        <begin position="2358"/>
        <end position="2410"/>
    </location>
</feature>
<feature type="region of interest" description="Disordered" evidence="2">
    <location>
        <begin position="353"/>
        <end position="379"/>
    </location>
</feature>
<dbReference type="InterPro" id="IPR022385">
    <property type="entry name" value="Rhs_assc_core"/>
</dbReference>
<dbReference type="Pfam" id="PF14410">
    <property type="entry name" value="GH-E"/>
    <property type="match status" value="1"/>
</dbReference>
<feature type="region of interest" description="Disordered" evidence="2">
    <location>
        <begin position="471"/>
        <end position="505"/>
    </location>
</feature>
<organism evidence="6 7">
    <name type="scientific">Lacrimispora amygdalina</name>
    <dbReference type="NCBI Taxonomy" id="253257"/>
    <lineage>
        <taxon>Bacteria</taxon>
        <taxon>Bacillati</taxon>
        <taxon>Bacillota</taxon>
        <taxon>Clostridia</taxon>
        <taxon>Lachnospirales</taxon>
        <taxon>Lachnospiraceae</taxon>
        <taxon>Lacrimispora</taxon>
    </lineage>
</organism>
<accession>A0ABQ5M4S1</accession>
<dbReference type="InterPro" id="IPR026835">
    <property type="entry name" value="YqcG_C"/>
</dbReference>
<dbReference type="Gene3D" id="3.55.50.10">
    <property type="entry name" value="Baseplate protein-like domains"/>
    <property type="match status" value="1"/>
</dbReference>
<dbReference type="InterPro" id="IPR050708">
    <property type="entry name" value="T6SS_VgrG/RHS"/>
</dbReference>
<reference evidence="6 7" key="1">
    <citation type="journal article" date="2024" name="Int. J. Syst. Evol. Microbiol.">
        <title>Lacrimispora brassicae sp. nov. isolated from fermented cabbage, and proposal of Clostridium indicum Gundawar et al. 2019 and Clostridium methoxybenzovorans Mechichi et al. 1999 as heterotypic synonyms of Lacrimispora amygdalina (Parshina et al. 2003) Haas and Blanchard 2020 and Lacrimispora indolis (McClung and McCoy 1957) Haas and Blanchard 2020, respectively.</title>
        <authorList>
            <person name="Kobayashi H."/>
            <person name="Tanizawa Y."/>
            <person name="Sakamoto M."/>
            <person name="Ohkuma M."/>
            <person name="Tohno M."/>
        </authorList>
    </citation>
    <scope>NUCLEOTIDE SEQUENCE [LARGE SCALE GENOMIC DNA]</scope>
    <source>
        <strain evidence="6 7">DSM 12857</strain>
    </source>
</reference>
<dbReference type="PANTHER" id="PTHR32305:SF15">
    <property type="entry name" value="PROTEIN RHSA-RELATED"/>
    <property type="match status" value="1"/>
</dbReference>
<protein>
    <recommendedName>
        <fullName evidence="8">RHS repeat protein</fullName>
    </recommendedName>
</protein>
<evidence type="ECO:0000256" key="1">
    <source>
        <dbReference type="ARBA" id="ARBA00022737"/>
    </source>
</evidence>